<organism evidence="1 2">
    <name type="scientific">Dyadobacter luticola</name>
    <dbReference type="NCBI Taxonomy" id="1979387"/>
    <lineage>
        <taxon>Bacteria</taxon>
        <taxon>Pseudomonadati</taxon>
        <taxon>Bacteroidota</taxon>
        <taxon>Cytophagia</taxon>
        <taxon>Cytophagales</taxon>
        <taxon>Spirosomataceae</taxon>
        <taxon>Dyadobacter</taxon>
    </lineage>
</organism>
<dbReference type="OrthoDB" id="951325at2"/>
<accession>A0A5R9KW84</accession>
<sequence length="185" mass="19821">MKSIFQSVALLTISVFLFNCSNTNEPVPSANSQTAAVVNSDELSNAKMGVNMVPIKQEVFRLVQTLTMPQGKGFNLTSPFAITSESGGDIGWGAYGCYAALKPVKVSFSNLKIVDIASVTPTLLSTLPFNQSPIANAPAGSAFWTNYMPVKTVIACKTAAGKYYLIEVLGDNPLKVNIYHPVRPL</sequence>
<dbReference type="RefSeq" id="WP_138365811.1">
    <property type="nucleotide sequence ID" value="NZ_VCEJ01000004.1"/>
</dbReference>
<evidence type="ECO:0000313" key="1">
    <source>
        <dbReference type="EMBL" id="TLV00431.1"/>
    </source>
</evidence>
<name>A0A5R9KW84_9BACT</name>
<proteinExistence type="predicted"/>
<keyword evidence="2" id="KW-1185">Reference proteome</keyword>
<protein>
    <submittedName>
        <fullName evidence="1">Uncharacterized protein</fullName>
    </submittedName>
</protein>
<comment type="caution">
    <text evidence="1">The sequence shown here is derived from an EMBL/GenBank/DDBJ whole genome shotgun (WGS) entry which is preliminary data.</text>
</comment>
<dbReference type="AlphaFoldDB" id="A0A5R9KW84"/>
<gene>
    <name evidence="1" type="ORF">FEN17_13155</name>
</gene>
<reference evidence="1 2" key="1">
    <citation type="submission" date="2019-05" db="EMBL/GenBank/DDBJ databases">
        <authorList>
            <person name="Qu J.-H."/>
        </authorList>
    </citation>
    <scope>NUCLEOTIDE SEQUENCE [LARGE SCALE GENOMIC DNA]</scope>
    <source>
        <strain evidence="1 2">T17</strain>
    </source>
</reference>
<evidence type="ECO:0000313" key="2">
    <source>
        <dbReference type="Proteomes" id="UP000306402"/>
    </source>
</evidence>
<dbReference type="Proteomes" id="UP000306402">
    <property type="component" value="Unassembled WGS sequence"/>
</dbReference>
<dbReference type="EMBL" id="VCEJ01000004">
    <property type="protein sequence ID" value="TLV00431.1"/>
    <property type="molecule type" value="Genomic_DNA"/>
</dbReference>